<dbReference type="AlphaFoldDB" id="A0A9N9BRP8"/>
<feature type="region of interest" description="Disordered" evidence="1">
    <location>
        <begin position="62"/>
        <end position="81"/>
    </location>
</feature>
<dbReference type="Proteomes" id="UP000789759">
    <property type="component" value="Unassembled WGS sequence"/>
</dbReference>
<name>A0A9N9BRP8_9GLOM</name>
<dbReference type="OrthoDB" id="4951847at2759"/>
<proteinExistence type="predicted"/>
<accession>A0A9N9BRP8</accession>
<feature type="non-terminal residue" evidence="2">
    <location>
        <position position="156"/>
    </location>
</feature>
<sequence>SKLSEIIKTSVKCKADKNKRGRSGMLIWNDYNENNNDGHRHFEARPVPDNIKKKWLIKVAKRGKKVNNDKDNKSPIKKKPKTNQSIILHYQSINKLTSQQSANITKALLKAFVYCRIPFAIIDNPYFRNFLRLLQPGYIPSYKDTLSSSVLDGEIV</sequence>
<keyword evidence="3" id="KW-1185">Reference proteome</keyword>
<organism evidence="2 3">
    <name type="scientific">Cetraspora pellucida</name>
    <dbReference type="NCBI Taxonomy" id="1433469"/>
    <lineage>
        <taxon>Eukaryota</taxon>
        <taxon>Fungi</taxon>
        <taxon>Fungi incertae sedis</taxon>
        <taxon>Mucoromycota</taxon>
        <taxon>Glomeromycotina</taxon>
        <taxon>Glomeromycetes</taxon>
        <taxon>Diversisporales</taxon>
        <taxon>Gigasporaceae</taxon>
        <taxon>Cetraspora</taxon>
    </lineage>
</organism>
<evidence type="ECO:0000256" key="1">
    <source>
        <dbReference type="SAM" id="MobiDB-lite"/>
    </source>
</evidence>
<reference evidence="2" key="1">
    <citation type="submission" date="2021-06" db="EMBL/GenBank/DDBJ databases">
        <authorList>
            <person name="Kallberg Y."/>
            <person name="Tangrot J."/>
            <person name="Rosling A."/>
        </authorList>
    </citation>
    <scope>NUCLEOTIDE SEQUENCE</scope>
    <source>
        <strain evidence="2">FL966</strain>
    </source>
</reference>
<gene>
    <name evidence="2" type="ORF">CPELLU_LOCUS5739</name>
</gene>
<dbReference type="EMBL" id="CAJVQA010003367">
    <property type="protein sequence ID" value="CAG8572932.1"/>
    <property type="molecule type" value="Genomic_DNA"/>
</dbReference>
<comment type="caution">
    <text evidence="2">The sequence shown here is derived from an EMBL/GenBank/DDBJ whole genome shotgun (WGS) entry which is preliminary data.</text>
</comment>
<protein>
    <submittedName>
        <fullName evidence="2">19053_t:CDS:1</fullName>
    </submittedName>
</protein>
<evidence type="ECO:0000313" key="2">
    <source>
        <dbReference type="EMBL" id="CAG8572932.1"/>
    </source>
</evidence>
<evidence type="ECO:0000313" key="3">
    <source>
        <dbReference type="Proteomes" id="UP000789759"/>
    </source>
</evidence>